<organism evidence="1 2">
    <name type="scientific">Hyphomicrobium sulfonivorans</name>
    <dbReference type="NCBI Taxonomy" id="121290"/>
    <lineage>
        <taxon>Bacteria</taxon>
        <taxon>Pseudomonadati</taxon>
        <taxon>Pseudomonadota</taxon>
        <taxon>Alphaproteobacteria</taxon>
        <taxon>Hyphomicrobiales</taxon>
        <taxon>Hyphomicrobiaceae</taxon>
        <taxon>Hyphomicrobium</taxon>
    </lineage>
</organism>
<gene>
    <name evidence="1" type="ORF">APY04_1433</name>
</gene>
<reference evidence="1 2" key="1">
    <citation type="submission" date="2015-10" db="EMBL/GenBank/DDBJ databases">
        <title>Transcriptomic analysis of a linuron degrading triple-species bacterial consortium.</title>
        <authorList>
            <person name="Albers P."/>
        </authorList>
    </citation>
    <scope>NUCLEOTIDE SEQUENCE [LARGE SCALE GENOMIC DNA]</scope>
    <source>
        <strain evidence="1 2">WDL6</strain>
    </source>
</reference>
<dbReference type="PATRIC" id="fig|121290.4.peg.2669"/>
<evidence type="ECO:0000313" key="2">
    <source>
        <dbReference type="Proteomes" id="UP000059074"/>
    </source>
</evidence>
<keyword evidence="2" id="KW-1185">Reference proteome</keyword>
<dbReference type="STRING" id="121290.APY04_1433"/>
<sequence>MFRCGGDNIALNIARVLQMLLIFSNSWARHARNPALPAMQRIHALATHWG</sequence>
<comment type="caution">
    <text evidence="1">The sequence shown here is derived from an EMBL/GenBank/DDBJ whole genome shotgun (WGS) entry which is preliminary data.</text>
</comment>
<accession>A0A109BIY0</accession>
<dbReference type="AlphaFoldDB" id="A0A109BIY0"/>
<evidence type="ECO:0000313" key="1">
    <source>
        <dbReference type="EMBL" id="KWT69350.1"/>
    </source>
</evidence>
<name>A0A109BIY0_HYPSL</name>
<protein>
    <submittedName>
        <fullName evidence="1">Uncharacterized protein</fullName>
    </submittedName>
</protein>
<proteinExistence type="predicted"/>
<dbReference type="EMBL" id="LMTR01000045">
    <property type="protein sequence ID" value="KWT69350.1"/>
    <property type="molecule type" value="Genomic_DNA"/>
</dbReference>
<dbReference type="Proteomes" id="UP000059074">
    <property type="component" value="Unassembled WGS sequence"/>
</dbReference>